<dbReference type="PANTHER" id="PTHR46809:SF2">
    <property type="entry name" value="GH21273P"/>
    <property type="match status" value="1"/>
</dbReference>
<name>A0A4V4H7G4_MUSBA</name>
<dbReference type="PANTHER" id="PTHR46809">
    <property type="entry name" value="STROMAL CELL-DERIVED FACTOR 2-LIKE PROTEIN"/>
    <property type="match status" value="1"/>
</dbReference>
<comment type="caution">
    <text evidence="1">The sequence shown here is derived from an EMBL/GenBank/DDBJ whole genome shotgun (WGS) entry which is preliminary data.</text>
</comment>
<dbReference type="SUPFAM" id="SSF82109">
    <property type="entry name" value="MIR domain"/>
    <property type="match status" value="1"/>
</dbReference>
<gene>
    <name evidence="1" type="ORF">C4D60_Mb01t18770</name>
</gene>
<keyword evidence="2" id="KW-1185">Reference proteome</keyword>
<accession>A0A4V4H7G4</accession>
<evidence type="ECO:0000313" key="2">
    <source>
        <dbReference type="Proteomes" id="UP000317650"/>
    </source>
</evidence>
<protein>
    <submittedName>
        <fullName evidence="1">Uncharacterized protein</fullName>
    </submittedName>
</protein>
<evidence type="ECO:0000313" key="1">
    <source>
        <dbReference type="EMBL" id="THU63716.1"/>
    </source>
</evidence>
<dbReference type="EMBL" id="PYDT01000004">
    <property type="protein sequence ID" value="THU63716.1"/>
    <property type="molecule type" value="Genomic_DNA"/>
</dbReference>
<organism evidence="1 2">
    <name type="scientific">Musa balbisiana</name>
    <name type="common">Banana</name>
    <dbReference type="NCBI Taxonomy" id="52838"/>
    <lineage>
        <taxon>Eukaryota</taxon>
        <taxon>Viridiplantae</taxon>
        <taxon>Streptophyta</taxon>
        <taxon>Embryophyta</taxon>
        <taxon>Tracheophyta</taxon>
        <taxon>Spermatophyta</taxon>
        <taxon>Magnoliopsida</taxon>
        <taxon>Liliopsida</taxon>
        <taxon>Zingiberales</taxon>
        <taxon>Musaceae</taxon>
        <taxon>Musa</taxon>
    </lineage>
</organism>
<dbReference type="InterPro" id="IPR036300">
    <property type="entry name" value="MIR_dom_sf"/>
</dbReference>
<proteinExistence type="predicted"/>
<dbReference type="Gene3D" id="2.80.10.50">
    <property type="match status" value="1"/>
</dbReference>
<dbReference type="STRING" id="52838.A0A4V4H7G4"/>
<dbReference type="AlphaFoldDB" id="A0A4V4H7G4"/>
<reference evidence="1 2" key="1">
    <citation type="journal article" date="2019" name="Nat. Plants">
        <title>Genome sequencing of Musa balbisiana reveals subgenome evolution and function divergence in polyploid bananas.</title>
        <authorList>
            <person name="Yao X."/>
        </authorList>
    </citation>
    <scope>NUCLEOTIDE SEQUENCE [LARGE SCALE GENOMIC DNA]</scope>
    <source>
        <strain evidence="2">cv. DH-PKW</strain>
        <tissue evidence="1">Leaves</tissue>
    </source>
</reference>
<dbReference type="Proteomes" id="UP000317650">
    <property type="component" value="Chromosome 1"/>
</dbReference>
<sequence>MAKEKKRDSCPRLILPLSGDQVAVAPSGPLPPQDPGLRSLLRHTAACPIVKSPPDSTAKQANVISNGTFIWLQHMRTRKWLHSHQHTSPITDSLEVSNHFDVLY</sequence>